<evidence type="ECO:0000313" key="2">
    <source>
        <dbReference type="Proteomes" id="UP000185841"/>
    </source>
</evidence>
<dbReference type="EMBL" id="FTMP01000012">
    <property type="protein sequence ID" value="SIQ99145.1"/>
    <property type="molecule type" value="Genomic_DNA"/>
</dbReference>
<evidence type="ECO:0000313" key="1">
    <source>
        <dbReference type="EMBL" id="SIQ99145.1"/>
    </source>
</evidence>
<gene>
    <name evidence="1" type="ORF">SAMN05878282_11247</name>
</gene>
<dbReference type="AlphaFoldDB" id="A0A1N6X9X0"/>
<organism evidence="1 2">
    <name type="scientific">Aquipseudomonas alcaligenes</name>
    <name type="common">Pseudomonas alcaligenes</name>
    <dbReference type="NCBI Taxonomy" id="43263"/>
    <lineage>
        <taxon>Bacteria</taxon>
        <taxon>Pseudomonadati</taxon>
        <taxon>Pseudomonadota</taxon>
        <taxon>Gammaproteobacteria</taxon>
        <taxon>Pseudomonadales</taxon>
        <taxon>Pseudomonadaceae</taxon>
        <taxon>Aquipseudomonas</taxon>
    </lineage>
</organism>
<dbReference type="Proteomes" id="UP000185841">
    <property type="component" value="Unassembled WGS sequence"/>
</dbReference>
<reference evidence="1 2" key="1">
    <citation type="submission" date="2017-01" db="EMBL/GenBank/DDBJ databases">
        <authorList>
            <person name="Mah S.A."/>
            <person name="Swanson W.J."/>
            <person name="Moy G.W."/>
            <person name="Vacquier V.D."/>
        </authorList>
    </citation>
    <scope>NUCLEOTIDE SEQUENCE [LARGE SCALE GENOMIC DNA]</scope>
    <source>
        <strain evidence="1 2">RU36E</strain>
    </source>
</reference>
<dbReference type="RefSeq" id="WP_076429281.1">
    <property type="nucleotide sequence ID" value="NZ_FTMP01000012.1"/>
</dbReference>
<accession>A0A1N6X9X0</accession>
<protein>
    <submittedName>
        <fullName evidence="1">Uncharacterized protein</fullName>
    </submittedName>
</protein>
<sequence>MTGDTLWFSCIEHADRFAHALAAAGYSCKRLYDDDFSCEIEWRHGVDYDAPEVTEYSTTPYSPAGRKASRFQEC</sequence>
<proteinExistence type="predicted"/>
<name>A0A1N6X9X0_AQUAC</name>